<keyword evidence="2" id="KW-1185">Reference proteome</keyword>
<name>A0ABN3E991_9ACTN</name>
<protein>
    <submittedName>
        <fullName evidence="1">Uncharacterized protein</fullName>
    </submittedName>
</protein>
<evidence type="ECO:0000313" key="2">
    <source>
        <dbReference type="Proteomes" id="UP001500305"/>
    </source>
</evidence>
<dbReference type="Proteomes" id="UP001500305">
    <property type="component" value="Unassembled WGS sequence"/>
</dbReference>
<evidence type="ECO:0000313" key="1">
    <source>
        <dbReference type="EMBL" id="GAA2251663.1"/>
    </source>
</evidence>
<sequence length="41" mass="4610">MREESGNAAASERFLTAFKARDEQALRVLVAEDIAWSSARR</sequence>
<gene>
    <name evidence="1" type="ORF">GCM10010430_38490</name>
</gene>
<dbReference type="RefSeq" id="WP_344637657.1">
    <property type="nucleotide sequence ID" value="NZ_BAAATR010000016.1"/>
</dbReference>
<organism evidence="1 2">
    <name type="scientific">Kitasatospora cystarginea</name>
    <dbReference type="NCBI Taxonomy" id="58350"/>
    <lineage>
        <taxon>Bacteria</taxon>
        <taxon>Bacillati</taxon>
        <taxon>Actinomycetota</taxon>
        <taxon>Actinomycetes</taxon>
        <taxon>Kitasatosporales</taxon>
        <taxon>Streptomycetaceae</taxon>
        <taxon>Kitasatospora</taxon>
    </lineage>
</organism>
<reference evidence="1 2" key="1">
    <citation type="journal article" date="2019" name="Int. J. Syst. Evol. Microbiol.">
        <title>The Global Catalogue of Microorganisms (GCM) 10K type strain sequencing project: providing services to taxonomists for standard genome sequencing and annotation.</title>
        <authorList>
            <consortium name="The Broad Institute Genomics Platform"/>
            <consortium name="The Broad Institute Genome Sequencing Center for Infectious Disease"/>
            <person name="Wu L."/>
            <person name="Ma J."/>
        </authorList>
    </citation>
    <scope>NUCLEOTIDE SEQUENCE [LARGE SCALE GENOMIC DNA]</scope>
    <source>
        <strain evidence="1 2">JCM 7356</strain>
    </source>
</reference>
<dbReference type="EMBL" id="BAAATR010000016">
    <property type="protein sequence ID" value="GAA2251663.1"/>
    <property type="molecule type" value="Genomic_DNA"/>
</dbReference>
<proteinExistence type="predicted"/>
<accession>A0ABN3E991</accession>
<comment type="caution">
    <text evidence="1">The sequence shown here is derived from an EMBL/GenBank/DDBJ whole genome shotgun (WGS) entry which is preliminary data.</text>
</comment>